<dbReference type="PANTHER" id="PTHR43322:SF5">
    <property type="entry name" value="1-DEOXY-D-XYLULOSE-5-PHOSPHATE SYNTHASE, CHLOROPLASTIC"/>
    <property type="match status" value="1"/>
</dbReference>
<keyword evidence="5" id="KW-0786">Thiamine pyrophosphate</keyword>
<reference evidence="8" key="2">
    <citation type="journal article" date="2014" name="ISME J.">
        <title>Microbial stratification in low pH oxic and suboxic macroscopic growths along an acid mine drainage.</title>
        <authorList>
            <person name="Mendez-Garcia C."/>
            <person name="Mesa V."/>
            <person name="Sprenger R.R."/>
            <person name="Richter M."/>
            <person name="Diez M.S."/>
            <person name="Solano J."/>
            <person name="Bargiela R."/>
            <person name="Golyshina O.V."/>
            <person name="Manteca A."/>
            <person name="Ramos J.L."/>
            <person name="Gallego J.R."/>
            <person name="Llorente I."/>
            <person name="Martins Dos Santos V.A."/>
            <person name="Jensen O.N."/>
            <person name="Pelaez A.I."/>
            <person name="Sanchez J."/>
            <person name="Ferrer M."/>
        </authorList>
    </citation>
    <scope>NUCLEOTIDE SEQUENCE</scope>
</reference>
<dbReference type="GO" id="GO:0005829">
    <property type="term" value="C:cytosol"/>
    <property type="evidence" value="ECO:0007669"/>
    <property type="project" value="TreeGrafter"/>
</dbReference>
<evidence type="ECO:0000256" key="4">
    <source>
        <dbReference type="ARBA" id="ARBA00022842"/>
    </source>
</evidence>
<dbReference type="SUPFAM" id="SSF52518">
    <property type="entry name" value="Thiamin diphosphate-binding fold (THDP-binding)"/>
    <property type="match status" value="1"/>
</dbReference>
<keyword evidence="4" id="KW-0460">Magnesium</keyword>
<dbReference type="PANTHER" id="PTHR43322">
    <property type="entry name" value="1-D-DEOXYXYLULOSE 5-PHOSPHATE SYNTHASE-RELATED"/>
    <property type="match status" value="1"/>
</dbReference>
<keyword evidence="3" id="KW-0808">Transferase</keyword>
<evidence type="ECO:0000256" key="1">
    <source>
        <dbReference type="ARBA" id="ARBA00001946"/>
    </source>
</evidence>
<comment type="subunit">
    <text evidence="2">Homodimer.</text>
</comment>
<reference evidence="8" key="1">
    <citation type="submission" date="2013-08" db="EMBL/GenBank/DDBJ databases">
        <authorList>
            <person name="Mendez C."/>
            <person name="Richter M."/>
            <person name="Ferrer M."/>
            <person name="Sanchez J."/>
        </authorList>
    </citation>
    <scope>NUCLEOTIDE SEQUENCE</scope>
</reference>
<name>T0YBV2_9ZZZZ</name>
<gene>
    <name evidence="8" type="ORF">B1A_20794</name>
</gene>
<feature type="domain" description="Transketolase-like pyrimidine-binding" evidence="7">
    <location>
        <begin position="41"/>
        <end position="169"/>
    </location>
</feature>
<evidence type="ECO:0000256" key="5">
    <source>
        <dbReference type="ARBA" id="ARBA00023052"/>
    </source>
</evidence>
<dbReference type="InterPro" id="IPR005477">
    <property type="entry name" value="Dxylulose-5-P_synthase"/>
</dbReference>
<dbReference type="InterPro" id="IPR005475">
    <property type="entry name" value="Transketolase-like_Pyr-bd"/>
</dbReference>
<comment type="caution">
    <text evidence="8">The sequence shown here is derived from an EMBL/GenBank/DDBJ whole genome shotgun (WGS) entry which is preliminary data.</text>
</comment>
<feature type="non-terminal residue" evidence="8">
    <location>
        <position position="1"/>
    </location>
</feature>
<evidence type="ECO:0000313" key="8">
    <source>
        <dbReference type="EMBL" id="EQD29277.1"/>
    </source>
</evidence>
<comment type="cofactor">
    <cofactor evidence="1">
        <name>Mg(2+)</name>
        <dbReference type="ChEBI" id="CHEBI:18420"/>
    </cofactor>
</comment>
<sequence length="169" mass="18177">SHCDAQGKRIPPAEADPITWHGPTPFDAGKGSIHSVPATPPTYSEVFGQWIIEAAERDRRVVAITPAMREGSGLTGFAKRFPDRYHDVGIAEQHAVTLAAGLAAQGLRPVVAIYSTFLQRALDQLIHDVALQRLPAFLRSTVPVSWVGMVPPTREATTSVSCVVCLTSP</sequence>
<evidence type="ECO:0000256" key="6">
    <source>
        <dbReference type="SAM" id="MobiDB-lite"/>
    </source>
</evidence>
<evidence type="ECO:0000256" key="3">
    <source>
        <dbReference type="ARBA" id="ARBA00022679"/>
    </source>
</evidence>
<accession>T0YBV2</accession>
<dbReference type="GO" id="GO:0016114">
    <property type="term" value="P:terpenoid biosynthetic process"/>
    <property type="evidence" value="ECO:0007669"/>
    <property type="project" value="InterPro"/>
</dbReference>
<evidence type="ECO:0000256" key="2">
    <source>
        <dbReference type="ARBA" id="ARBA00011738"/>
    </source>
</evidence>
<dbReference type="GO" id="GO:0008661">
    <property type="term" value="F:1-deoxy-D-xylulose-5-phosphate synthase activity"/>
    <property type="evidence" value="ECO:0007669"/>
    <property type="project" value="InterPro"/>
</dbReference>
<evidence type="ECO:0000259" key="7">
    <source>
        <dbReference type="SMART" id="SM00861"/>
    </source>
</evidence>
<dbReference type="EMBL" id="AUZX01015357">
    <property type="protein sequence ID" value="EQD29277.1"/>
    <property type="molecule type" value="Genomic_DNA"/>
</dbReference>
<dbReference type="CDD" id="cd07033">
    <property type="entry name" value="TPP_PYR_DXS_TK_like"/>
    <property type="match status" value="1"/>
</dbReference>
<dbReference type="GO" id="GO:0019288">
    <property type="term" value="P:isopentenyl diphosphate biosynthetic process, methylerythritol 4-phosphate pathway"/>
    <property type="evidence" value="ECO:0007669"/>
    <property type="project" value="TreeGrafter"/>
</dbReference>
<organism evidence="8">
    <name type="scientific">mine drainage metagenome</name>
    <dbReference type="NCBI Taxonomy" id="410659"/>
    <lineage>
        <taxon>unclassified sequences</taxon>
        <taxon>metagenomes</taxon>
        <taxon>ecological metagenomes</taxon>
    </lineage>
</organism>
<dbReference type="InterPro" id="IPR029061">
    <property type="entry name" value="THDP-binding"/>
</dbReference>
<protein>
    <submittedName>
        <fullName evidence="8">1-deoxy-D-xylulose-5-phosphate synthase</fullName>
    </submittedName>
</protein>
<dbReference type="SMART" id="SM00861">
    <property type="entry name" value="Transket_pyr"/>
    <property type="match status" value="1"/>
</dbReference>
<dbReference type="Gene3D" id="3.40.50.970">
    <property type="match status" value="1"/>
</dbReference>
<feature type="region of interest" description="Disordered" evidence="6">
    <location>
        <begin position="1"/>
        <end position="35"/>
    </location>
</feature>
<dbReference type="AlphaFoldDB" id="T0YBV2"/>
<dbReference type="Pfam" id="PF02779">
    <property type="entry name" value="Transket_pyr"/>
    <property type="match status" value="1"/>
</dbReference>
<proteinExistence type="predicted"/>